<dbReference type="GO" id="GO:0004820">
    <property type="term" value="F:glycine-tRNA ligase activity"/>
    <property type="evidence" value="ECO:0007669"/>
    <property type="project" value="UniProtKB-UniRule"/>
</dbReference>
<reference evidence="12 13" key="1">
    <citation type="journal article" date="2019" name="Nat. Microbiol.">
        <title>Mediterranean grassland soil C-N compound turnover is dependent on rainfall and depth, and is mediated by genomically divergent microorganisms.</title>
        <authorList>
            <person name="Diamond S."/>
            <person name="Andeer P.F."/>
            <person name="Li Z."/>
            <person name="Crits-Christoph A."/>
            <person name="Burstein D."/>
            <person name="Anantharaman K."/>
            <person name="Lane K.R."/>
            <person name="Thomas B.C."/>
            <person name="Pan C."/>
            <person name="Northen T.R."/>
            <person name="Banfield J.F."/>
        </authorList>
    </citation>
    <scope>NUCLEOTIDE SEQUENCE [LARGE SCALE GENOMIC DNA]</scope>
    <source>
        <strain evidence="12">WS_9</strain>
    </source>
</reference>
<comment type="subcellular location">
    <subcellularLocation>
        <location evidence="1 10">Cytoplasm</location>
    </subcellularLocation>
</comment>
<evidence type="ECO:0000256" key="8">
    <source>
        <dbReference type="ARBA" id="ARBA00023146"/>
    </source>
</evidence>
<name>A0A538TIF6_UNCEI</name>
<dbReference type="HAMAP" id="MF_00255">
    <property type="entry name" value="Gly_tRNA_synth_beta"/>
    <property type="match status" value="1"/>
</dbReference>
<proteinExistence type="inferred from homology"/>
<dbReference type="PROSITE" id="PS50861">
    <property type="entry name" value="AA_TRNA_LIGASE_II_GLYAB"/>
    <property type="match status" value="1"/>
</dbReference>
<dbReference type="InterPro" id="IPR008909">
    <property type="entry name" value="DALR_anticod-bd"/>
</dbReference>
<comment type="subunit">
    <text evidence="10">Tetramer of two alpha and two beta subunits.</text>
</comment>
<dbReference type="GO" id="GO:0005829">
    <property type="term" value="C:cytosol"/>
    <property type="evidence" value="ECO:0007669"/>
    <property type="project" value="TreeGrafter"/>
</dbReference>
<comment type="similarity">
    <text evidence="2 10">Belongs to the class-II aminoacyl-tRNA synthetase family.</text>
</comment>
<dbReference type="PRINTS" id="PR01045">
    <property type="entry name" value="TRNASYNTHGB"/>
</dbReference>
<evidence type="ECO:0000256" key="10">
    <source>
        <dbReference type="HAMAP-Rule" id="MF_00255"/>
    </source>
</evidence>
<dbReference type="NCBIfam" id="TIGR00211">
    <property type="entry name" value="glyS"/>
    <property type="match status" value="1"/>
</dbReference>
<dbReference type="PANTHER" id="PTHR30075:SF2">
    <property type="entry name" value="GLYCINE--TRNA LIGASE, CHLOROPLASTIC_MITOCHONDRIAL 2"/>
    <property type="match status" value="1"/>
</dbReference>
<evidence type="ECO:0000313" key="12">
    <source>
        <dbReference type="EMBL" id="TMQ63401.1"/>
    </source>
</evidence>
<evidence type="ECO:0000256" key="1">
    <source>
        <dbReference type="ARBA" id="ARBA00004496"/>
    </source>
</evidence>
<keyword evidence="4 10" id="KW-0436">Ligase</keyword>
<dbReference type="Pfam" id="PF02092">
    <property type="entry name" value="tRNA_synt_2f"/>
    <property type="match status" value="1"/>
</dbReference>
<evidence type="ECO:0000259" key="11">
    <source>
        <dbReference type="Pfam" id="PF05746"/>
    </source>
</evidence>
<evidence type="ECO:0000256" key="9">
    <source>
        <dbReference type="ARBA" id="ARBA00047937"/>
    </source>
</evidence>
<keyword evidence="8 10" id="KW-0030">Aminoacyl-tRNA synthetase</keyword>
<dbReference type="EC" id="6.1.1.14" evidence="10"/>
<evidence type="ECO:0000256" key="2">
    <source>
        <dbReference type="ARBA" id="ARBA00008226"/>
    </source>
</evidence>
<keyword evidence="7 10" id="KW-0648">Protein biosynthesis</keyword>
<dbReference type="AlphaFoldDB" id="A0A538TIF6"/>
<evidence type="ECO:0000256" key="4">
    <source>
        <dbReference type="ARBA" id="ARBA00022598"/>
    </source>
</evidence>
<dbReference type="InterPro" id="IPR015944">
    <property type="entry name" value="Gly-tRNA-synth_bsu"/>
</dbReference>
<dbReference type="GO" id="GO:0006420">
    <property type="term" value="P:arginyl-tRNA aminoacylation"/>
    <property type="evidence" value="ECO:0007669"/>
    <property type="project" value="InterPro"/>
</dbReference>
<keyword evidence="5 10" id="KW-0547">Nucleotide-binding</keyword>
<evidence type="ECO:0000256" key="5">
    <source>
        <dbReference type="ARBA" id="ARBA00022741"/>
    </source>
</evidence>
<evidence type="ECO:0000256" key="6">
    <source>
        <dbReference type="ARBA" id="ARBA00022840"/>
    </source>
</evidence>
<sequence length="717" mass="78032">MPSGPERSPSPPVPESVLLEIGCEELPAGFIAPALEELAQLARDGLAGARLAFETVRATGTPRRLALIVEGLADRQEDREREVTGPAVRVAYDAAGKPTPAAQGFAKGAGVAVEALERVTTPKGEYLLARVRDVGRPAVEVLPGLLGSWVQGLHFPKTMHWNGPARFARPVRWIVALRGGSVLPFEALGVASGKRTRGHRTIAPDWLEISRPSTYEASLRDRGVMIDVDARRKAIVDELKRATGPLRGRAVEDPELLDEVANLTEWPEAVVGSFDPAYLKLPRQVVVTAMRAHQRYFAVEGEDRSILPHFVMIRSGRGGGAEEIRRGAEIVLRARLEDARFYWENDLKGGIESKLPGLKGIVWHERLGTVYDRAQRLAELAQELARPLAPKAKEAVSRAALLCKADLASEMVRSGKEFASLQGIIGAEYAAASGESPAVVQAIREHYLPEGPSDPIPSTTEGRLLSLADKIEAIVGGFRAGLEVTGSQDPYGLRRSGNGIVRILLESGWRLDVLDAARWLEGVFDRAGISKGGDGLPEFWKQRVESALLDLGVTRETASAVLAVRPGDPVDVLARAKAIDQIRQSEDFEGLMIGYRRAANILRSAPAEDVSSSKQPLAERAEAFGERAEADLHLETKMARQAVETYLQANPSDYSAALRHLLGLRSAIDRFFEAVMVMVDDPAVRRRRLGLLEDVRQTFLRMADFSALPSAPGQKSV</sequence>
<dbReference type="GO" id="GO:0005524">
    <property type="term" value="F:ATP binding"/>
    <property type="evidence" value="ECO:0007669"/>
    <property type="project" value="UniProtKB-UniRule"/>
</dbReference>
<comment type="caution">
    <text evidence="12">The sequence shown here is derived from an EMBL/GenBank/DDBJ whole genome shotgun (WGS) entry which is preliminary data.</text>
</comment>
<dbReference type="PANTHER" id="PTHR30075">
    <property type="entry name" value="GLYCYL-TRNA SYNTHETASE"/>
    <property type="match status" value="1"/>
</dbReference>
<dbReference type="SUPFAM" id="SSF109604">
    <property type="entry name" value="HD-domain/PDEase-like"/>
    <property type="match status" value="1"/>
</dbReference>
<dbReference type="Proteomes" id="UP000317691">
    <property type="component" value="Unassembled WGS sequence"/>
</dbReference>
<gene>
    <name evidence="10" type="primary">glyS</name>
    <name evidence="12" type="ORF">E6K79_09985</name>
</gene>
<feature type="domain" description="DALR anticodon binding" evidence="11">
    <location>
        <begin position="594"/>
        <end position="699"/>
    </location>
</feature>
<evidence type="ECO:0000313" key="13">
    <source>
        <dbReference type="Proteomes" id="UP000317691"/>
    </source>
</evidence>
<dbReference type="GO" id="GO:0006426">
    <property type="term" value="P:glycyl-tRNA aminoacylation"/>
    <property type="evidence" value="ECO:0007669"/>
    <property type="project" value="UniProtKB-UniRule"/>
</dbReference>
<dbReference type="EMBL" id="VBOZ01000031">
    <property type="protein sequence ID" value="TMQ63401.1"/>
    <property type="molecule type" value="Genomic_DNA"/>
</dbReference>
<accession>A0A538TIF6</accession>
<keyword evidence="3 10" id="KW-0963">Cytoplasm</keyword>
<dbReference type="InterPro" id="IPR006194">
    <property type="entry name" value="Gly-tRNA-synth_heterodimer"/>
</dbReference>
<comment type="catalytic activity">
    <reaction evidence="9 10">
        <text>tRNA(Gly) + glycine + ATP = glycyl-tRNA(Gly) + AMP + diphosphate</text>
        <dbReference type="Rhea" id="RHEA:16013"/>
        <dbReference type="Rhea" id="RHEA-COMP:9664"/>
        <dbReference type="Rhea" id="RHEA-COMP:9683"/>
        <dbReference type="ChEBI" id="CHEBI:30616"/>
        <dbReference type="ChEBI" id="CHEBI:33019"/>
        <dbReference type="ChEBI" id="CHEBI:57305"/>
        <dbReference type="ChEBI" id="CHEBI:78442"/>
        <dbReference type="ChEBI" id="CHEBI:78522"/>
        <dbReference type="ChEBI" id="CHEBI:456215"/>
        <dbReference type="EC" id="6.1.1.14"/>
    </reaction>
</comment>
<dbReference type="Pfam" id="PF05746">
    <property type="entry name" value="DALR_1"/>
    <property type="match status" value="1"/>
</dbReference>
<evidence type="ECO:0000256" key="7">
    <source>
        <dbReference type="ARBA" id="ARBA00022917"/>
    </source>
</evidence>
<dbReference type="GO" id="GO:0004814">
    <property type="term" value="F:arginine-tRNA ligase activity"/>
    <property type="evidence" value="ECO:0007669"/>
    <property type="project" value="InterPro"/>
</dbReference>
<keyword evidence="6 10" id="KW-0067">ATP-binding</keyword>
<protein>
    <recommendedName>
        <fullName evidence="10">Glycine--tRNA ligase beta subunit</fullName>
        <ecNumber evidence="10">6.1.1.14</ecNumber>
    </recommendedName>
    <alternativeName>
        <fullName evidence="10">Glycyl-tRNA synthetase beta subunit</fullName>
        <shortName evidence="10">GlyRS</shortName>
    </alternativeName>
</protein>
<evidence type="ECO:0000256" key="3">
    <source>
        <dbReference type="ARBA" id="ARBA00022490"/>
    </source>
</evidence>
<organism evidence="12 13">
    <name type="scientific">Eiseniibacteriota bacterium</name>
    <dbReference type="NCBI Taxonomy" id="2212470"/>
    <lineage>
        <taxon>Bacteria</taxon>
        <taxon>Candidatus Eiseniibacteriota</taxon>
    </lineage>
</organism>